<dbReference type="EMBL" id="MLYV02000515">
    <property type="protein sequence ID" value="PSR87278.1"/>
    <property type="molecule type" value="Genomic_DNA"/>
</dbReference>
<proteinExistence type="predicted"/>
<keyword evidence="4" id="KW-1185">Reference proteome</keyword>
<dbReference type="AlphaFoldDB" id="A0A2R6P8P0"/>
<reference evidence="3 4" key="1">
    <citation type="submission" date="2018-02" db="EMBL/GenBank/DDBJ databases">
        <title>Genome sequence of the basidiomycete white-rot fungus Phlebia centrifuga.</title>
        <authorList>
            <person name="Granchi Z."/>
            <person name="Peng M."/>
            <person name="de Vries R.P."/>
            <person name="Hilden K."/>
            <person name="Makela M.R."/>
            <person name="Grigoriev I."/>
            <person name="Riley R."/>
        </authorList>
    </citation>
    <scope>NUCLEOTIDE SEQUENCE [LARGE SCALE GENOMIC DNA]</scope>
    <source>
        <strain evidence="3 4">FBCC195</strain>
    </source>
</reference>
<evidence type="ECO:0000256" key="1">
    <source>
        <dbReference type="SAM" id="MobiDB-lite"/>
    </source>
</evidence>
<dbReference type="Proteomes" id="UP000186601">
    <property type="component" value="Unassembled WGS sequence"/>
</dbReference>
<feature type="region of interest" description="Disordered" evidence="1">
    <location>
        <begin position="47"/>
        <end position="83"/>
    </location>
</feature>
<protein>
    <submittedName>
        <fullName evidence="3">Uncharacterized protein</fullName>
    </submittedName>
</protein>
<sequence>MCGIAFTALVIFIITTLIGMHVYVVTQFIGIMNRLVQEGNARRNEDYGWSTTTNNNTAGGWGNSSAGWGTTTNEGWGTTNDNN</sequence>
<accession>A0A2R6P8P0</accession>
<gene>
    <name evidence="3" type="ORF">PHLCEN_2v5212</name>
</gene>
<feature type="transmembrane region" description="Helical" evidence="2">
    <location>
        <begin position="6"/>
        <end position="25"/>
    </location>
</feature>
<keyword evidence="2" id="KW-1133">Transmembrane helix</keyword>
<organism evidence="3 4">
    <name type="scientific">Hermanssonia centrifuga</name>
    <dbReference type="NCBI Taxonomy" id="98765"/>
    <lineage>
        <taxon>Eukaryota</taxon>
        <taxon>Fungi</taxon>
        <taxon>Dikarya</taxon>
        <taxon>Basidiomycota</taxon>
        <taxon>Agaricomycotina</taxon>
        <taxon>Agaricomycetes</taxon>
        <taxon>Polyporales</taxon>
        <taxon>Meruliaceae</taxon>
        <taxon>Hermanssonia</taxon>
    </lineage>
</organism>
<evidence type="ECO:0000313" key="4">
    <source>
        <dbReference type="Proteomes" id="UP000186601"/>
    </source>
</evidence>
<keyword evidence="2" id="KW-0472">Membrane</keyword>
<keyword evidence="2" id="KW-0812">Transmembrane</keyword>
<evidence type="ECO:0000313" key="3">
    <source>
        <dbReference type="EMBL" id="PSR87278.1"/>
    </source>
</evidence>
<comment type="caution">
    <text evidence="3">The sequence shown here is derived from an EMBL/GenBank/DDBJ whole genome shotgun (WGS) entry which is preliminary data.</text>
</comment>
<name>A0A2R6P8P0_9APHY</name>
<feature type="compositionally biased region" description="Low complexity" evidence="1">
    <location>
        <begin position="48"/>
        <end position="83"/>
    </location>
</feature>
<evidence type="ECO:0000256" key="2">
    <source>
        <dbReference type="SAM" id="Phobius"/>
    </source>
</evidence>